<evidence type="ECO:0000313" key="2">
    <source>
        <dbReference type="Proteomes" id="UP001630127"/>
    </source>
</evidence>
<keyword evidence="2" id="KW-1185">Reference proteome</keyword>
<evidence type="ECO:0000313" key="1">
    <source>
        <dbReference type="EMBL" id="KAL3505181.1"/>
    </source>
</evidence>
<dbReference type="PANTHER" id="PTHR36324">
    <property type="entry name" value="OS09G0460100 PROTEIN"/>
    <property type="match status" value="1"/>
</dbReference>
<proteinExistence type="predicted"/>
<protein>
    <submittedName>
        <fullName evidence="1">Uncharacterized protein</fullName>
    </submittedName>
</protein>
<sequence length="207" mass="23738">MVFYREEEPPNPSKRCKCLSSTLKDAFSDCHTFRGRLSFSTPEDDHLPSSDYDEEEEVFVSAVISKYMESKTRRGLGLTVDSFSWALSPETRELFVAPKSNAMQQKSYDDDEEMEEFFSPRSYLSRCASVTSLEPFGSAKATFSRASSLSRIDFQDFGRRRLIIQQLSHCKGWPFGLCNKAMLLPPLPKSPSDSWLWRKSTRGIRIQ</sequence>
<dbReference type="PANTHER" id="PTHR36324:SF1">
    <property type="entry name" value="OS09G0460100 PROTEIN"/>
    <property type="match status" value="1"/>
</dbReference>
<dbReference type="AlphaFoldDB" id="A0ABD2YEP9"/>
<reference evidence="1 2" key="1">
    <citation type="submission" date="2024-11" db="EMBL/GenBank/DDBJ databases">
        <title>A near-complete genome assembly of Cinchona calisaya.</title>
        <authorList>
            <person name="Lian D.C."/>
            <person name="Zhao X.W."/>
            <person name="Wei L."/>
        </authorList>
    </citation>
    <scope>NUCLEOTIDE SEQUENCE [LARGE SCALE GENOMIC DNA]</scope>
    <source>
        <tissue evidence="1">Nenye</tissue>
    </source>
</reference>
<organism evidence="1 2">
    <name type="scientific">Cinchona calisaya</name>
    <dbReference type="NCBI Taxonomy" id="153742"/>
    <lineage>
        <taxon>Eukaryota</taxon>
        <taxon>Viridiplantae</taxon>
        <taxon>Streptophyta</taxon>
        <taxon>Embryophyta</taxon>
        <taxon>Tracheophyta</taxon>
        <taxon>Spermatophyta</taxon>
        <taxon>Magnoliopsida</taxon>
        <taxon>eudicotyledons</taxon>
        <taxon>Gunneridae</taxon>
        <taxon>Pentapetalae</taxon>
        <taxon>asterids</taxon>
        <taxon>lamiids</taxon>
        <taxon>Gentianales</taxon>
        <taxon>Rubiaceae</taxon>
        <taxon>Cinchonoideae</taxon>
        <taxon>Cinchoneae</taxon>
        <taxon>Cinchona</taxon>
    </lineage>
</organism>
<accession>A0ABD2YEP9</accession>
<dbReference type="Proteomes" id="UP001630127">
    <property type="component" value="Unassembled WGS sequence"/>
</dbReference>
<gene>
    <name evidence="1" type="ORF">ACH5RR_035022</name>
</gene>
<name>A0ABD2YEP9_9GENT</name>
<dbReference type="EMBL" id="JBJUIK010000014">
    <property type="protein sequence ID" value="KAL3505181.1"/>
    <property type="molecule type" value="Genomic_DNA"/>
</dbReference>
<comment type="caution">
    <text evidence="1">The sequence shown here is derived from an EMBL/GenBank/DDBJ whole genome shotgun (WGS) entry which is preliminary data.</text>
</comment>